<name>A0AAV5S6L0_9BILA</name>
<dbReference type="EMBL" id="BTSX01000001">
    <property type="protein sequence ID" value="GMS78048.1"/>
    <property type="molecule type" value="Genomic_DNA"/>
</dbReference>
<feature type="region of interest" description="Disordered" evidence="1">
    <location>
        <begin position="51"/>
        <end position="114"/>
    </location>
</feature>
<accession>A0AAV5S6L0</accession>
<evidence type="ECO:0000256" key="1">
    <source>
        <dbReference type="SAM" id="MobiDB-lite"/>
    </source>
</evidence>
<evidence type="ECO:0000313" key="3">
    <source>
        <dbReference type="Proteomes" id="UP001432027"/>
    </source>
</evidence>
<dbReference type="Proteomes" id="UP001432027">
    <property type="component" value="Unassembled WGS sequence"/>
</dbReference>
<proteinExistence type="predicted"/>
<feature type="compositionally biased region" description="Basic and acidic residues" evidence="1">
    <location>
        <begin position="51"/>
        <end position="99"/>
    </location>
</feature>
<keyword evidence="3" id="KW-1185">Reference proteome</keyword>
<gene>
    <name evidence="2" type="ORF">PENTCL1PPCAC_224</name>
</gene>
<evidence type="ECO:0000313" key="2">
    <source>
        <dbReference type="EMBL" id="GMS78048.1"/>
    </source>
</evidence>
<comment type="caution">
    <text evidence="2">The sequence shown here is derived from an EMBL/GenBank/DDBJ whole genome shotgun (WGS) entry which is preliminary data.</text>
</comment>
<organism evidence="2 3">
    <name type="scientific">Pristionchus entomophagus</name>
    <dbReference type="NCBI Taxonomy" id="358040"/>
    <lineage>
        <taxon>Eukaryota</taxon>
        <taxon>Metazoa</taxon>
        <taxon>Ecdysozoa</taxon>
        <taxon>Nematoda</taxon>
        <taxon>Chromadorea</taxon>
        <taxon>Rhabditida</taxon>
        <taxon>Rhabditina</taxon>
        <taxon>Diplogasteromorpha</taxon>
        <taxon>Diplogasteroidea</taxon>
        <taxon>Neodiplogasteridae</taxon>
        <taxon>Pristionchus</taxon>
    </lineage>
</organism>
<protein>
    <submittedName>
        <fullName evidence="2">Uncharacterized protein</fullName>
    </submittedName>
</protein>
<dbReference type="AlphaFoldDB" id="A0AAV5S6L0"/>
<sequence>SYKKETDGEFFARMDRERIQREVERQRKKHMISLSISFVQDQRRMEVENMRREEQRIEDEMRRPAEILEESERKRAQEERSRRMKEDFEKMSRMQREATSRATTSSRKGVTEVK</sequence>
<feature type="non-terminal residue" evidence="2">
    <location>
        <position position="1"/>
    </location>
</feature>
<reference evidence="2" key="1">
    <citation type="submission" date="2023-10" db="EMBL/GenBank/DDBJ databases">
        <title>Genome assembly of Pristionchus species.</title>
        <authorList>
            <person name="Yoshida K."/>
            <person name="Sommer R.J."/>
        </authorList>
    </citation>
    <scope>NUCLEOTIDE SEQUENCE</scope>
    <source>
        <strain evidence="2">RS0144</strain>
    </source>
</reference>